<name>A0A841TX56_9BACL</name>
<dbReference type="AlphaFoldDB" id="A0A841TX56"/>
<evidence type="ECO:0000256" key="4">
    <source>
        <dbReference type="ARBA" id="ARBA00022679"/>
    </source>
</evidence>
<evidence type="ECO:0000313" key="14">
    <source>
        <dbReference type="Proteomes" id="UP000553776"/>
    </source>
</evidence>
<keyword evidence="4" id="KW-0808">Transferase</keyword>
<keyword evidence="10" id="KW-0812">Transmembrane</keyword>
<feature type="transmembrane region" description="Helical" evidence="10">
    <location>
        <begin position="109"/>
        <end position="128"/>
    </location>
</feature>
<feature type="transmembrane region" description="Helical" evidence="10">
    <location>
        <begin position="77"/>
        <end position="102"/>
    </location>
</feature>
<dbReference type="GO" id="GO:0016020">
    <property type="term" value="C:membrane"/>
    <property type="evidence" value="ECO:0007669"/>
    <property type="project" value="InterPro"/>
</dbReference>
<dbReference type="Pfam" id="PF02518">
    <property type="entry name" value="HATPase_c"/>
    <property type="match status" value="1"/>
</dbReference>
<reference evidence="13 14" key="1">
    <citation type="submission" date="2020-08" db="EMBL/GenBank/DDBJ databases">
        <title>Cohnella phylogeny.</title>
        <authorList>
            <person name="Dunlap C."/>
        </authorList>
    </citation>
    <scope>NUCLEOTIDE SEQUENCE [LARGE SCALE GENOMIC DNA]</scope>
    <source>
        <strain evidence="13 14">DSM 25239</strain>
    </source>
</reference>
<feature type="transmembrane region" description="Helical" evidence="10">
    <location>
        <begin position="203"/>
        <end position="221"/>
    </location>
</feature>
<sequence length="740" mass="81035">MFAPAYPATPGRYYNRVMDKTRGYQLLVGLFFAVTAALYINCIPAYYDRLLTQCIPSGCGVSVPALVLDTEGLSLRAAALILVAVDCAFTAVFYAAAVILLWKGARERMALTAALAMAAFGTSFPSLVVVASENLAFERYWFLGVSAIGWISISLFCLLFPNGSFVPAWSRYALGIIVLVDAANFFLGGNVWDRLQLPEFLRFAWFLSSTVLLIYAQVYRFRRISTPEQRQQTKWVVYGVAVSFIGFVAISLLFNPAVYGTVSNFILLNAALHLFLSAIPVTLTLAVLRRRLWDINPLVQRTLLYGALTVCVVLLYTAVVYYLGALLGGLNRFVVSLIATGLVAAVFAPMKEWLQRQVNRLMKGRHDDPYAVLLELGSQLMQPIAPHAMLEAIARQVKEALRLPYAGIAILVEGRETVIAEAGERRQGRQDRQDVELQGYPIIYRGKTQGMLYAAVRSAGEAFSAEDHKFLEVMLRHAGPLVHNADMLQGMRRLAEDLQESREKLVLAREEERRRIRNNLHDDLAPRLAALAINAAIARKHVEKDPAAAVEMLDELRQTIREAVQDIRSLVHDLRPPALDQLGLIGAIRARMEELAKPARLAGNEGDDGGDGDDGDEGDDGGGKPPLFEMDAPETLPALRAAVEVAAYRIATESMVNVVKHAKAAVCRVSLALDGEKRLRIEVVDDGIGAAKLGEGPGPAGGIGTLSMRERAAEIGGDWGIEWPEAGGTRVWAVLPLQEG</sequence>
<evidence type="ECO:0000259" key="12">
    <source>
        <dbReference type="Pfam" id="PF07730"/>
    </source>
</evidence>
<feature type="domain" description="Signal transduction histidine kinase subgroup 3 dimerisation and phosphoacceptor" evidence="12">
    <location>
        <begin position="512"/>
        <end position="579"/>
    </location>
</feature>
<dbReference type="RefSeq" id="WP_185137129.1">
    <property type="nucleotide sequence ID" value="NZ_JACJVR010000066.1"/>
</dbReference>
<keyword evidence="6 13" id="KW-0418">Kinase</keyword>
<dbReference type="Gene3D" id="6.10.250.2870">
    <property type="match status" value="1"/>
</dbReference>
<dbReference type="PANTHER" id="PTHR24421:SF10">
    <property type="entry name" value="NITRATE_NITRITE SENSOR PROTEIN NARQ"/>
    <property type="match status" value="1"/>
</dbReference>
<accession>A0A841TX56</accession>
<evidence type="ECO:0000256" key="10">
    <source>
        <dbReference type="SAM" id="Phobius"/>
    </source>
</evidence>
<organism evidence="13 14">
    <name type="scientific">Cohnella xylanilytica</name>
    <dbReference type="NCBI Taxonomy" id="557555"/>
    <lineage>
        <taxon>Bacteria</taxon>
        <taxon>Bacillati</taxon>
        <taxon>Bacillota</taxon>
        <taxon>Bacilli</taxon>
        <taxon>Bacillales</taxon>
        <taxon>Paenibacillaceae</taxon>
        <taxon>Cohnella</taxon>
    </lineage>
</organism>
<comment type="catalytic activity">
    <reaction evidence="1">
        <text>ATP + protein L-histidine = ADP + protein N-phospho-L-histidine.</text>
        <dbReference type="EC" id="2.7.13.3"/>
    </reaction>
</comment>
<dbReference type="CDD" id="cd16917">
    <property type="entry name" value="HATPase_UhpB-NarQ-NarX-like"/>
    <property type="match status" value="1"/>
</dbReference>
<feature type="transmembrane region" description="Helical" evidence="10">
    <location>
        <begin position="266"/>
        <end position="288"/>
    </location>
</feature>
<keyword evidence="3" id="KW-0597">Phosphoprotein</keyword>
<feature type="transmembrane region" description="Helical" evidence="10">
    <location>
        <begin position="233"/>
        <end position="254"/>
    </location>
</feature>
<feature type="transmembrane region" description="Helical" evidence="10">
    <location>
        <begin position="172"/>
        <end position="191"/>
    </location>
</feature>
<evidence type="ECO:0000256" key="2">
    <source>
        <dbReference type="ARBA" id="ARBA00012438"/>
    </source>
</evidence>
<protein>
    <recommendedName>
        <fullName evidence="2">histidine kinase</fullName>
        <ecNumber evidence="2">2.7.13.3</ecNumber>
    </recommendedName>
</protein>
<evidence type="ECO:0000256" key="8">
    <source>
        <dbReference type="ARBA" id="ARBA00023012"/>
    </source>
</evidence>
<dbReference type="InterPro" id="IPR050482">
    <property type="entry name" value="Sensor_HK_TwoCompSys"/>
</dbReference>
<evidence type="ECO:0000256" key="7">
    <source>
        <dbReference type="ARBA" id="ARBA00022840"/>
    </source>
</evidence>
<feature type="region of interest" description="Disordered" evidence="9">
    <location>
        <begin position="600"/>
        <end position="630"/>
    </location>
</feature>
<dbReference type="InterPro" id="IPR029016">
    <property type="entry name" value="GAF-like_dom_sf"/>
</dbReference>
<feature type="transmembrane region" description="Helical" evidence="10">
    <location>
        <begin position="26"/>
        <end position="47"/>
    </location>
</feature>
<evidence type="ECO:0000256" key="9">
    <source>
        <dbReference type="SAM" id="MobiDB-lite"/>
    </source>
</evidence>
<feature type="transmembrane region" description="Helical" evidence="10">
    <location>
        <begin position="140"/>
        <end position="160"/>
    </location>
</feature>
<keyword evidence="10" id="KW-0472">Membrane</keyword>
<evidence type="ECO:0000256" key="5">
    <source>
        <dbReference type="ARBA" id="ARBA00022741"/>
    </source>
</evidence>
<dbReference type="PANTHER" id="PTHR24421">
    <property type="entry name" value="NITRATE/NITRITE SENSOR PROTEIN NARX-RELATED"/>
    <property type="match status" value="1"/>
</dbReference>
<evidence type="ECO:0000256" key="1">
    <source>
        <dbReference type="ARBA" id="ARBA00000085"/>
    </source>
</evidence>
<feature type="domain" description="Histidine kinase/HSP90-like ATPase" evidence="11">
    <location>
        <begin position="644"/>
        <end position="738"/>
    </location>
</feature>
<dbReference type="Gene3D" id="3.30.450.40">
    <property type="match status" value="1"/>
</dbReference>
<dbReference type="Gene3D" id="3.30.565.10">
    <property type="entry name" value="Histidine kinase-like ATPase, C-terminal domain"/>
    <property type="match status" value="1"/>
</dbReference>
<proteinExistence type="predicted"/>
<gene>
    <name evidence="13" type="ORF">H7B90_17210</name>
</gene>
<dbReference type="Proteomes" id="UP000553776">
    <property type="component" value="Unassembled WGS sequence"/>
</dbReference>
<evidence type="ECO:0000256" key="6">
    <source>
        <dbReference type="ARBA" id="ARBA00022777"/>
    </source>
</evidence>
<dbReference type="EMBL" id="JACJVR010000066">
    <property type="protein sequence ID" value="MBB6693147.1"/>
    <property type="molecule type" value="Genomic_DNA"/>
</dbReference>
<dbReference type="GO" id="GO:0005524">
    <property type="term" value="F:ATP binding"/>
    <property type="evidence" value="ECO:0007669"/>
    <property type="project" value="UniProtKB-KW"/>
</dbReference>
<feature type="compositionally biased region" description="Acidic residues" evidence="9">
    <location>
        <begin position="605"/>
        <end position="620"/>
    </location>
</feature>
<keyword evidence="10" id="KW-1133">Transmembrane helix</keyword>
<keyword evidence="7" id="KW-0067">ATP-binding</keyword>
<dbReference type="Pfam" id="PF07730">
    <property type="entry name" value="HisKA_3"/>
    <property type="match status" value="1"/>
</dbReference>
<evidence type="ECO:0000313" key="13">
    <source>
        <dbReference type="EMBL" id="MBB6693147.1"/>
    </source>
</evidence>
<dbReference type="InterPro" id="IPR036890">
    <property type="entry name" value="HATPase_C_sf"/>
</dbReference>
<dbReference type="SUPFAM" id="SSF55874">
    <property type="entry name" value="ATPase domain of HSP90 chaperone/DNA topoisomerase II/histidine kinase"/>
    <property type="match status" value="1"/>
</dbReference>
<evidence type="ECO:0000259" key="11">
    <source>
        <dbReference type="Pfam" id="PF02518"/>
    </source>
</evidence>
<evidence type="ECO:0000256" key="3">
    <source>
        <dbReference type="ARBA" id="ARBA00022553"/>
    </source>
</evidence>
<dbReference type="EC" id="2.7.13.3" evidence="2"/>
<keyword evidence="5" id="KW-0547">Nucleotide-binding</keyword>
<dbReference type="SUPFAM" id="SSF55781">
    <property type="entry name" value="GAF domain-like"/>
    <property type="match status" value="1"/>
</dbReference>
<dbReference type="GO" id="GO:0046983">
    <property type="term" value="F:protein dimerization activity"/>
    <property type="evidence" value="ECO:0007669"/>
    <property type="project" value="InterPro"/>
</dbReference>
<dbReference type="InterPro" id="IPR011712">
    <property type="entry name" value="Sig_transdc_His_kin_sub3_dim/P"/>
</dbReference>
<dbReference type="GO" id="GO:0000155">
    <property type="term" value="F:phosphorelay sensor kinase activity"/>
    <property type="evidence" value="ECO:0007669"/>
    <property type="project" value="InterPro"/>
</dbReference>
<keyword evidence="14" id="KW-1185">Reference proteome</keyword>
<feature type="transmembrane region" description="Helical" evidence="10">
    <location>
        <begin position="303"/>
        <end position="324"/>
    </location>
</feature>
<dbReference type="InterPro" id="IPR003594">
    <property type="entry name" value="HATPase_dom"/>
</dbReference>
<keyword evidence="8" id="KW-0902">Two-component regulatory system</keyword>
<comment type="caution">
    <text evidence="13">The sequence shown here is derived from an EMBL/GenBank/DDBJ whole genome shotgun (WGS) entry which is preliminary data.</text>
</comment>